<evidence type="ECO:0000256" key="1">
    <source>
        <dbReference type="SAM" id="MobiDB-lite"/>
    </source>
</evidence>
<keyword evidence="3" id="KW-1185">Reference proteome</keyword>
<organism evidence="2 3">
    <name type="scientific">Lepraria neglecta</name>
    <dbReference type="NCBI Taxonomy" id="209136"/>
    <lineage>
        <taxon>Eukaryota</taxon>
        <taxon>Fungi</taxon>
        <taxon>Dikarya</taxon>
        <taxon>Ascomycota</taxon>
        <taxon>Pezizomycotina</taxon>
        <taxon>Lecanoromycetes</taxon>
        <taxon>OSLEUM clade</taxon>
        <taxon>Lecanoromycetidae</taxon>
        <taxon>Lecanorales</taxon>
        <taxon>Lecanorineae</taxon>
        <taxon>Stereocaulaceae</taxon>
        <taxon>Lepraria</taxon>
    </lineage>
</organism>
<evidence type="ECO:0000313" key="2">
    <source>
        <dbReference type="EMBL" id="KAK3171440.1"/>
    </source>
</evidence>
<feature type="compositionally biased region" description="Basic and acidic residues" evidence="1">
    <location>
        <begin position="29"/>
        <end position="38"/>
    </location>
</feature>
<proteinExistence type="predicted"/>
<sequence>MAASRRSPLMRDQWRAEDDYRDTHRRRDRDRGLSDRRQASPAAPQRQRDTDVGLKIKGRATVDSAPGSPSRNKKKVVRPQGEDLETRIESSVLATPVRNDVQIDLGTETNQISSLSGGELGADHLLERSLISGKTGGDLVARSIPVELTHSAQVADGVSDLFLLHAQAVGTTTHLRILSQEAWLVVSEIPTFREHEDAPVHLHTQTQNTHHITGALDRPIDTLSLGRRRLCIRGVPHPQTVHREEKRTLRQPKTVLHPALNFHQEGARK</sequence>
<accession>A0AAD9Z4G9</accession>
<gene>
    <name evidence="2" type="ORF">OEA41_003524</name>
</gene>
<name>A0AAD9Z4G9_9LECA</name>
<dbReference type="Proteomes" id="UP001276659">
    <property type="component" value="Unassembled WGS sequence"/>
</dbReference>
<reference evidence="2" key="1">
    <citation type="submission" date="2022-11" db="EMBL/GenBank/DDBJ databases">
        <title>Chromosomal genome sequence assembly and mating type (MAT) locus characterization of the leprose asexual lichenized fungus Lepraria neglecta (Nyl.) Erichsen.</title>
        <authorList>
            <person name="Allen J.L."/>
            <person name="Pfeffer B."/>
        </authorList>
    </citation>
    <scope>NUCLEOTIDE SEQUENCE</scope>
    <source>
        <strain evidence="2">Allen 5258</strain>
    </source>
</reference>
<dbReference type="AlphaFoldDB" id="A0AAD9Z4G9"/>
<feature type="region of interest" description="Disordered" evidence="1">
    <location>
        <begin position="1"/>
        <end position="83"/>
    </location>
</feature>
<dbReference type="EMBL" id="JASNWA010000008">
    <property type="protein sequence ID" value="KAK3171440.1"/>
    <property type="molecule type" value="Genomic_DNA"/>
</dbReference>
<comment type="caution">
    <text evidence="2">The sequence shown here is derived from an EMBL/GenBank/DDBJ whole genome shotgun (WGS) entry which is preliminary data.</text>
</comment>
<evidence type="ECO:0000313" key="3">
    <source>
        <dbReference type="Proteomes" id="UP001276659"/>
    </source>
</evidence>
<protein>
    <submittedName>
        <fullName evidence="2">Uncharacterized protein</fullName>
    </submittedName>
</protein>
<feature type="compositionally biased region" description="Basic and acidic residues" evidence="1">
    <location>
        <begin position="12"/>
        <end position="22"/>
    </location>
</feature>